<gene>
    <name evidence="2" type="ORF">R9Z33_21945</name>
</gene>
<dbReference type="Proteomes" id="UP001305521">
    <property type="component" value="Chromosome"/>
</dbReference>
<dbReference type="InterPro" id="IPR007345">
    <property type="entry name" value="Polysacch_pyruvyl_Trfase"/>
</dbReference>
<sequence length="268" mass="29468">MATRVKFWLQDQAIGNFGDALALVYRDLMFTNECRFSHGTLYLVGSVIEPGRIKAAQRNGFKPEDGRGQAIFWGCGLQNAKPLSAELLTSCFFLGVRGAHSRDVLGLPKYTPLGDTALLLPRFYQPKHDPAVAGKVLWVHHLRHTAPTAEDLESCPDSVVMSPATENTTEACLRFIDAIASAKFVMANAMHAAIVALAYGVPFAFWSGTGVNYPFKWGDFTSGVGFELGFARSYAEGVALYDQTRPDRAWQSMNLDPLLKMAPFNLKV</sequence>
<proteinExistence type="predicted"/>
<feature type="domain" description="Polysaccharide pyruvyl transferase" evidence="1">
    <location>
        <begin position="60"/>
        <end position="141"/>
    </location>
</feature>
<reference evidence="2 3" key="1">
    <citation type="submission" date="2023-11" db="EMBL/GenBank/DDBJ databases">
        <title>Arctic aerobic anoxygenic photoheterotroph Sediminicoccus rosea KRV36 adapts its photosynthesis to long days of polar summer.</title>
        <authorList>
            <person name="Tomasch J."/>
            <person name="Kopejtka K."/>
            <person name="Bily T."/>
            <person name="Gardiner A.T."/>
            <person name="Gardian Z."/>
            <person name="Shivaramu S."/>
            <person name="Koblizek M."/>
            <person name="Engelhardt F."/>
            <person name="Kaftan D."/>
        </authorList>
    </citation>
    <scope>NUCLEOTIDE SEQUENCE [LARGE SCALE GENOMIC DNA]</scope>
    <source>
        <strain evidence="2 3">R-30</strain>
    </source>
</reference>
<dbReference type="GO" id="GO:0016757">
    <property type="term" value="F:glycosyltransferase activity"/>
    <property type="evidence" value="ECO:0007669"/>
    <property type="project" value="UniProtKB-KW"/>
</dbReference>
<evidence type="ECO:0000313" key="3">
    <source>
        <dbReference type="Proteomes" id="UP001305521"/>
    </source>
</evidence>
<organism evidence="2 3">
    <name type="scientific">Sediminicoccus rosea</name>
    <dbReference type="NCBI Taxonomy" id="1225128"/>
    <lineage>
        <taxon>Bacteria</taxon>
        <taxon>Pseudomonadati</taxon>
        <taxon>Pseudomonadota</taxon>
        <taxon>Alphaproteobacteria</taxon>
        <taxon>Acetobacterales</taxon>
        <taxon>Roseomonadaceae</taxon>
        <taxon>Sediminicoccus</taxon>
    </lineage>
</organism>
<evidence type="ECO:0000313" key="2">
    <source>
        <dbReference type="EMBL" id="WPB84742.1"/>
    </source>
</evidence>
<dbReference type="EC" id="2.4.-.-" evidence="2"/>
<protein>
    <submittedName>
        <fullName evidence="2">Polysaccharide pyruvyl transferase family protein</fullName>
        <ecNumber evidence="2">2.4.-.-</ecNumber>
    </submittedName>
</protein>
<accession>A0ABZ0PH06</accession>
<keyword evidence="3" id="KW-1185">Reference proteome</keyword>
<dbReference type="Pfam" id="PF04230">
    <property type="entry name" value="PS_pyruv_trans"/>
    <property type="match status" value="1"/>
</dbReference>
<dbReference type="RefSeq" id="WP_318648706.1">
    <property type="nucleotide sequence ID" value="NZ_CP137852.1"/>
</dbReference>
<keyword evidence="2" id="KW-0808">Transferase</keyword>
<name>A0ABZ0PH06_9PROT</name>
<keyword evidence="2" id="KW-0328">Glycosyltransferase</keyword>
<evidence type="ECO:0000259" key="1">
    <source>
        <dbReference type="Pfam" id="PF04230"/>
    </source>
</evidence>
<dbReference type="EMBL" id="CP137852">
    <property type="protein sequence ID" value="WPB84742.1"/>
    <property type="molecule type" value="Genomic_DNA"/>
</dbReference>